<dbReference type="Proteomes" id="UP000267749">
    <property type="component" value="Segment"/>
</dbReference>
<dbReference type="RefSeq" id="YP_010099123.1">
    <property type="nucleotide sequence ID" value="NC_055773.1"/>
</dbReference>
<protein>
    <submittedName>
        <fullName evidence="2">Uncharacterized protein</fullName>
    </submittedName>
</protein>
<proteinExistence type="predicted"/>
<name>A0A3G3M7V6_9CAUD</name>
<keyword evidence="3" id="KW-1185">Reference proteome</keyword>
<dbReference type="KEGG" id="vg:65116807"/>
<gene>
    <name evidence="2" type="primary">46</name>
    <name evidence="2" type="ORF">SEA_AILEE_46</name>
</gene>
<dbReference type="EMBL" id="MH976507">
    <property type="protein sequence ID" value="AYR02516.1"/>
    <property type="molecule type" value="Genomic_DNA"/>
</dbReference>
<feature type="region of interest" description="Disordered" evidence="1">
    <location>
        <begin position="70"/>
        <end position="92"/>
    </location>
</feature>
<reference evidence="2 3" key="1">
    <citation type="submission" date="2018-09" db="EMBL/GenBank/DDBJ databases">
        <authorList>
            <person name="Pope W.H."/>
            <person name="Garlena R.A."/>
            <person name="Russell D.A."/>
            <person name="Jacobs-Sera D."/>
            <person name="Hatfull G.F."/>
        </authorList>
    </citation>
    <scope>NUCLEOTIDE SEQUENCE [LARGE SCALE GENOMIC DNA]</scope>
</reference>
<sequence length="92" mass="9814">MPASTTTNDRYVGHLSEQQLARVEALHVARGVLQSTAFLSSTAGAAPDGLIDVAEYIVQGVTETVSTMIRTDDRDDAPVAAPVADDDEPWEE</sequence>
<evidence type="ECO:0000313" key="3">
    <source>
        <dbReference type="Proteomes" id="UP000267749"/>
    </source>
</evidence>
<dbReference type="GeneID" id="65116807"/>
<evidence type="ECO:0000256" key="1">
    <source>
        <dbReference type="SAM" id="MobiDB-lite"/>
    </source>
</evidence>
<accession>A0A3G3M7V6</accession>
<evidence type="ECO:0000313" key="2">
    <source>
        <dbReference type="EMBL" id="AYR02516.1"/>
    </source>
</evidence>
<organism evidence="2 3">
    <name type="scientific">Gordonia phage Ailee</name>
    <dbReference type="NCBI Taxonomy" id="2483665"/>
    <lineage>
        <taxon>Viruses</taxon>
        <taxon>Duplodnaviria</taxon>
        <taxon>Heunggongvirae</taxon>
        <taxon>Uroviricota</taxon>
        <taxon>Caudoviricetes</taxon>
        <taxon>Stackebrandtviridae</taxon>
        <taxon>Schenleyvirinae</taxon>
        <taxon>Vividuovirus</taxon>
        <taxon>Vividuovirus ailee</taxon>
    </lineage>
</organism>